<protein>
    <submittedName>
        <fullName evidence="3">Unannotated protein</fullName>
    </submittedName>
</protein>
<reference evidence="3" key="1">
    <citation type="submission" date="2020-05" db="EMBL/GenBank/DDBJ databases">
        <authorList>
            <person name="Chiriac C."/>
            <person name="Salcher M."/>
            <person name="Ghai R."/>
            <person name="Kavagutti S V."/>
        </authorList>
    </citation>
    <scope>NUCLEOTIDE SEQUENCE</scope>
</reference>
<dbReference type="InterPro" id="IPR001638">
    <property type="entry name" value="Solute-binding_3/MltF_N"/>
</dbReference>
<dbReference type="EMBL" id="CAFBMO010000018">
    <property type="protein sequence ID" value="CAB4904071.1"/>
    <property type="molecule type" value="Genomic_DNA"/>
</dbReference>
<dbReference type="SMART" id="SM00062">
    <property type="entry name" value="PBPb"/>
    <property type="match status" value="1"/>
</dbReference>
<dbReference type="AlphaFoldDB" id="A0A6J7G7F2"/>
<evidence type="ECO:0000259" key="2">
    <source>
        <dbReference type="SMART" id="SM00062"/>
    </source>
</evidence>
<dbReference type="SUPFAM" id="SSF53850">
    <property type="entry name" value="Periplasmic binding protein-like II"/>
    <property type="match status" value="1"/>
</dbReference>
<dbReference type="PANTHER" id="PTHR35936">
    <property type="entry name" value="MEMBRANE-BOUND LYTIC MUREIN TRANSGLYCOSYLASE F"/>
    <property type="match status" value="1"/>
</dbReference>
<dbReference type="Gene3D" id="3.40.190.10">
    <property type="entry name" value="Periplasmic binding protein-like II"/>
    <property type="match status" value="2"/>
</dbReference>
<name>A0A6J7G7F2_9ZZZZ</name>
<evidence type="ECO:0000313" key="3">
    <source>
        <dbReference type="EMBL" id="CAB4904071.1"/>
    </source>
</evidence>
<dbReference type="Pfam" id="PF00497">
    <property type="entry name" value="SBP_bac_3"/>
    <property type="match status" value="1"/>
</dbReference>
<sequence>MAVPIRNHVNMRVLVGTVALLSTALLLEGCGSTAQTVDNTEVSATTETSGALFTTGDCAPVNLTTRDSGQLNVGYSRAQAPYFVDRTPADPVGFEVAVVNAIARSLGFESNQVRWEKVTTKQLSSPTRQDLDFGIGRIPSSTVAAGVLQSEPYLKDQQVLLARPDSSLAKVTSSRELRGTKLGVVKGSSSDEYVTDVLGLGSTAYPSNNVLKTAMRDYYINGMIVPLDQVMQVLNTFNGELVVVGQFPATSRGPNYVLTMIAGDPLITCVNAVLENMDKTGQLANLQANWFTTGVNRTISVKE</sequence>
<evidence type="ECO:0000256" key="1">
    <source>
        <dbReference type="ARBA" id="ARBA00022729"/>
    </source>
</evidence>
<gene>
    <name evidence="3" type="ORF">UFOPK3576_00641</name>
</gene>
<feature type="domain" description="Solute-binding protein family 3/N-terminal" evidence="2">
    <location>
        <begin position="70"/>
        <end position="294"/>
    </location>
</feature>
<dbReference type="PANTHER" id="PTHR35936:SF19">
    <property type="entry name" value="AMINO-ACID-BINDING PROTEIN YXEM-RELATED"/>
    <property type="match status" value="1"/>
</dbReference>
<proteinExistence type="predicted"/>
<accession>A0A6J7G7F2</accession>
<keyword evidence="1" id="KW-0732">Signal</keyword>
<organism evidence="3">
    <name type="scientific">freshwater metagenome</name>
    <dbReference type="NCBI Taxonomy" id="449393"/>
    <lineage>
        <taxon>unclassified sequences</taxon>
        <taxon>metagenomes</taxon>
        <taxon>ecological metagenomes</taxon>
    </lineage>
</organism>